<keyword evidence="2" id="KW-1185">Reference proteome</keyword>
<sequence>MDNPYLGLRDSFLSLAHDPDAPYLRAAALEVGFGGGTATVAAIFDGSTSIYFSGGRGRIGCGDHATVRRAAEAFRDLVQLHLHLLVPVGTVPVPGDEQVNLVAVTADGPLVLRLDETALAPDTPAWTLYAAGQEVIAQIRRLDEAA</sequence>
<dbReference type="EMBL" id="CP049257">
    <property type="protein sequence ID" value="QIG43166.1"/>
    <property type="molecule type" value="Genomic_DNA"/>
</dbReference>
<dbReference type="KEGG" id="nano:G5V58_10705"/>
<dbReference type="Proteomes" id="UP000502996">
    <property type="component" value="Chromosome"/>
</dbReference>
<proteinExistence type="predicted"/>
<evidence type="ECO:0000313" key="2">
    <source>
        <dbReference type="Proteomes" id="UP000502996"/>
    </source>
</evidence>
<name>A0A6G6WD85_9ACTN</name>
<reference evidence="1 2" key="1">
    <citation type="submission" date="2020-02" db="EMBL/GenBank/DDBJ databases">
        <title>Full genome sequence of Nocardioides sp. R-3366.</title>
        <authorList>
            <person name="Im W.-T."/>
        </authorList>
    </citation>
    <scope>NUCLEOTIDE SEQUENCE [LARGE SCALE GENOMIC DNA]</scope>
    <source>
        <strain evidence="1 2">R-3366</strain>
    </source>
</reference>
<evidence type="ECO:0000313" key="1">
    <source>
        <dbReference type="EMBL" id="QIG43166.1"/>
    </source>
</evidence>
<protein>
    <submittedName>
        <fullName evidence="1">Uncharacterized protein</fullName>
    </submittedName>
</protein>
<accession>A0A6G6WD85</accession>
<organism evidence="1 2">
    <name type="scientific">Nocardioides anomalus</name>
    <dbReference type="NCBI Taxonomy" id="2712223"/>
    <lineage>
        <taxon>Bacteria</taxon>
        <taxon>Bacillati</taxon>
        <taxon>Actinomycetota</taxon>
        <taxon>Actinomycetes</taxon>
        <taxon>Propionibacteriales</taxon>
        <taxon>Nocardioidaceae</taxon>
        <taxon>Nocardioides</taxon>
    </lineage>
</organism>
<dbReference type="RefSeq" id="WP_165232153.1">
    <property type="nucleotide sequence ID" value="NZ_CP049257.1"/>
</dbReference>
<gene>
    <name evidence="1" type="ORF">G5V58_10705</name>
</gene>
<dbReference type="AlphaFoldDB" id="A0A6G6WD85"/>